<name>A0A931MVA1_9BACI</name>
<reference evidence="2 3" key="1">
    <citation type="journal article" date="2005" name="Int. J. Syst. Evol. Microbiol.">
        <title>Halobacillus yeomjeoni sp. nov., isolated from a marine solar saltern in Korea.</title>
        <authorList>
            <person name="Yoon J.H."/>
            <person name="Kang S.J."/>
            <person name="Lee C.H."/>
            <person name="Oh H.W."/>
            <person name="Oh T.K."/>
        </authorList>
    </citation>
    <scope>NUCLEOTIDE SEQUENCE [LARGE SCALE GENOMIC DNA]</scope>
    <source>
        <strain evidence="2 3">KCTC 3957</strain>
    </source>
</reference>
<dbReference type="GO" id="GO:0016747">
    <property type="term" value="F:acyltransferase activity, transferring groups other than amino-acyl groups"/>
    <property type="evidence" value="ECO:0007669"/>
    <property type="project" value="InterPro"/>
</dbReference>
<feature type="domain" description="N-acetyltransferase" evidence="1">
    <location>
        <begin position="3"/>
        <end position="147"/>
    </location>
</feature>
<dbReference type="Pfam" id="PF00583">
    <property type="entry name" value="Acetyltransf_1"/>
    <property type="match status" value="1"/>
</dbReference>
<dbReference type="EMBL" id="JADZSC010000002">
    <property type="protein sequence ID" value="MBH0230370.1"/>
    <property type="molecule type" value="Genomic_DNA"/>
</dbReference>
<dbReference type="SUPFAM" id="SSF55729">
    <property type="entry name" value="Acyl-CoA N-acyltransferases (Nat)"/>
    <property type="match status" value="1"/>
</dbReference>
<accession>A0A931MVA1</accession>
<organism evidence="2 3">
    <name type="scientific">Halobacillus yeomjeoni</name>
    <dbReference type="NCBI Taxonomy" id="311194"/>
    <lineage>
        <taxon>Bacteria</taxon>
        <taxon>Bacillati</taxon>
        <taxon>Bacillota</taxon>
        <taxon>Bacilli</taxon>
        <taxon>Bacillales</taxon>
        <taxon>Bacillaceae</taxon>
        <taxon>Halobacillus</taxon>
    </lineage>
</organism>
<keyword evidence="3" id="KW-1185">Reference proteome</keyword>
<gene>
    <name evidence="2" type="ORF">H0267_09120</name>
</gene>
<dbReference type="AlphaFoldDB" id="A0A931MVA1"/>
<dbReference type="RefSeq" id="WP_197317007.1">
    <property type="nucleotide sequence ID" value="NZ_JADZSC010000002.1"/>
</dbReference>
<evidence type="ECO:0000259" key="1">
    <source>
        <dbReference type="PROSITE" id="PS51186"/>
    </source>
</evidence>
<evidence type="ECO:0000313" key="3">
    <source>
        <dbReference type="Proteomes" id="UP000614490"/>
    </source>
</evidence>
<comment type="caution">
    <text evidence="2">The sequence shown here is derived from an EMBL/GenBank/DDBJ whole genome shotgun (WGS) entry which is preliminary data.</text>
</comment>
<evidence type="ECO:0000313" key="2">
    <source>
        <dbReference type="EMBL" id="MBH0230370.1"/>
    </source>
</evidence>
<dbReference type="PROSITE" id="PS51186">
    <property type="entry name" value="GNAT"/>
    <property type="match status" value="1"/>
</dbReference>
<dbReference type="Gene3D" id="3.40.630.30">
    <property type="match status" value="1"/>
</dbReference>
<protein>
    <submittedName>
        <fullName evidence="2">GNAT family N-acetyltransferase</fullName>
    </submittedName>
</protein>
<dbReference type="InterPro" id="IPR016181">
    <property type="entry name" value="Acyl_CoA_acyltransferase"/>
</dbReference>
<dbReference type="Proteomes" id="UP000614490">
    <property type="component" value="Unassembled WGS sequence"/>
</dbReference>
<dbReference type="InterPro" id="IPR000182">
    <property type="entry name" value="GNAT_dom"/>
</dbReference>
<sequence>MEFHFKPIEKESLDIINTWDYDGFIEKVIMKPYYESLKTKGKLIGPGGSEGFVAYSGQEPVGLFEYILDEKQLEIGLALRPDLVGRGYGKTFVEQGIKFGAEYYPGTINSIKLTVDVDNKPAIRVYEKAGFKVSGQDGNEVKMHMFL</sequence>
<proteinExistence type="predicted"/>